<protein>
    <submittedName>
        <fullName evidence="1">Uncharacterized protein</fullName>
    </submittedName>
</protein>
<gene>
    <name evidence="1" type="ORF">NYZ99_06160</name>
</gene>
<dbReference type="Proteomes" id="UP001059209">
    <property type="component" value="Chromosome"/>
</dbReference>
<keyword evidence="2" id="KW-1185">Reference proteome</keyword>
<dbReference type="EMBL" id="CP104205">
    <property type="protein sequence ID" value="UWX55946.1"/>
    <property type="molecule type" value="Genomic_DNA"/>
</dbReference>
<evidence type="ECO:0000313" key="2">
    <source>
        <dbReference type="Proteomes" id="UP001059209"/>
    </source>
</evidence>
<sequence length="77" mass="9136">MPYGYFQSKRYPFDSVEIKNTSLSQIGGIHTVNFAQGLKQPGIRYQKEPDEKYIYAIRNALQDIKKYHGQPQRNVWW</sequence>
<reference evidence="1" key="1">
    <citation type="submission" date="2022-09" db="EMBL/GenBank/DDBJ databases">
        <title>Maribacter litopenaei sp. nov., isolated from the intestinal tract of the Pacific White Shrimp, Litopenaeus vannamei.</title>
        <authorList>
            <person name="Kim S.Y."/>
            <person name="Hwang C.Y."/>
        </authorList>
    </citation>
    <scope>NUCLEOTIDE SEQUENCE</scope>
    <source>
        <strain evidence="1">HL-LV01</strain>
    </source>
</reference>
<dbReference type="RefSeq" id="WP_260574455.1">
    <property type="nucleotide sequence ID" value="NZ_CP104205.1"/>
</dbReference>
<proteinExistence type="predicted"/>
<organism evidence="1 2">
    <name type="scientific">Maribacter litopenaei</name>
    <dbReference type="NCBI Taxonomy" id="2976127"/>
    <lineage>
        <taxon>Bacteria</taxon>
        <taxon>Pseudomonadati</taxon>
        <taxon>Bacteroidota</taxon>
        <taxon>Flavobacteriia</taxon>
        <taxon>Flavobacteriales</taxon>
        <taxon>Flavobacteriaceae</taxon>
        <taxon>Maribacter</taxon>
    </lineage>
</organism>
<evidence type="ECO:0000313" key="1">
    <source>
        <dbReference type="EMBL" id="UWX55946.1"/>
    </source>
</evidence>
<accession>A0ABY5YA84</accession>
<name>A0ABY5YA84_9FLAO</name>